<dbReference type="Pfam" id="PF14030">
    <property type="entry name" value="DUF4245"/>
    <property type="match status" value="1"/>
</dbReference>
<protein>
    <submittedName>
        <fullName evidence="3">DUF4245 domain-containing protein</fullName>
    </submittedName>
</protein>
<evidence type="ECO:0000256" key="1">
    <source>
        <dbReference type="SAM" id="MobiDB-lite"/>
    </source>
</evidence>
<evidence type="ECO:0000256" key="2">
    <source>
        <dbReference type="SAM" id="Phobius"/>
    </source>
</evidence>
<feature type="transmembrane region" description="Helical" evidence="2">
    <location>
        <begin position="64"/>
        <end position="85"/>
    </location>
</feature>
<gene>
    <name evidence="3" type="ORF">E3O49_03745</name>
</gene>
<proteinExistence type="predicted"/>
<keyword evidence="2" id="KW-0812">Transmembrane</keyword>
<sequence>MADRREGQAGRRPGRPGPVRRDRRMSAARRAPRVVAELGRPETPEETKSRLAENSRKYRSHKTVNNLVLSLLATLGTVLVLVLLVPRSEAPIDRPVDFATVAAQAQTGLDQTLIVPKLPTGWKANAAQWRLGGTDRIPSWYIGLLTPGKEFIGLTQGLDANPSWLAEKLDNAPVVDTVTINGVTWDVYRNTAPEQDHGNFDSALVTTTAGSTYVLVGTAGEDEFAALAEVLAAQISTNTGGTQ</sequence>
<dbReference type="Proteomes" id="UP000297403">
    <property type="component" value="Unassembled WGS sequence"/>
</dbReference>
<feature type="compositionally biased region" description="Basic and acidic residues" evidence="1">
    <location>
        <begin position="39"/>
        <end position="56"/>
    </location>
</feature>
<evidence type="ECO:0000313" key="4">
    <source>
        <dbReference type="Proteomes" id="UP000297403"/>
    </source>
</evidence>
<feature type="compositionally biased region" description="Basic residues" evidence="1">
    <location>
        <begin position="21"/>
        <end position="32"/>
    </location>
</feature>
<name>A0AAQ2C7Y4_9MICO</name>
<keyword evidence="2" id="KW-0472">Membrane</keyword>
<comment type="caution">
    <text evidence="3">The sequence shown here is derived from an EMBL/GenBank/DDBJ whole genome shotgun (WGS) entry which is preliminary data.</text>
</comment>
<feature type="region of interest" description="Disordered" evidence="1">
    <location>
        <begin position="1"/>
        <end position="57"/>
    </location>
</feature>
<reference evidence="3 4" key="1">
    <citation type="submission" date="2019-03" db="EMBL/GenBank/DDBJ databases">
        <title>Genomics of glacier-inhabiting Cryobacterium strains.</title>
        <authorList>
            <person name="Liu Q."/>
            <person name="Xin Y.-H."/>
        </authorList>
    </citation>
    <scope>NUCLEOTIDE SEQUENCE [LARGE SCALE GENOMIC DNA]</scope>
    <source>
        <strain evidence="4">TMT1-22</strain>
    </source>
</reference>
<keyword evidence="4" id="KW-1185">Reference proteome</keyword>
<dbReference type="AlphaFoldDB" id="A0AAQ2C7Y4"/>
<dbReference type="EMBL" id="SOFY01000014">
    <property type="protein sequence ID" value="TFC51204.1"/>
    <property type="molecule type" value="Genomic_DNA"/>
</dbReference>
<accession>A0AAQ2C7Y4</accession>
<evidence type="ECO:0000313" key="3">
    <source>
        <dbReference type="EMBL" id="TFC51204.1"/>
    </source>
</evidence>
<dbReference type="InterPro" id="IPR025339">
    <property type="entry name" value="DUF4245"/>
</dbReference>
<organism evidence="3 4">
    <name type="scientific">Cryobacterium shii</name>
    <dbReference type="NCBI Taxonomy" id="1259235"/>
    <lineage>
        <taxon>Bacteria</taxon>
        <taxon>Bacillati</taxon>
        <taxon>Actinomycetota</taxon>
        <taxon>Actinomycetes</taxon>
        <taxon>Micrococcales</taxon>
        <taxon>Microbacteriaceae</taxon>
        <taxon>Cryobacterium</taxon>
    </lineage>
</organism>
<keyword evidence="2" id="KW-1133">Transmembrane helix</keyword>